<accession>A0A1G6NMR7</accession>
<name>A0A1G6NMR7_9BURK</name>
<reference evidence="3" key="1">
    <citation type="submission" date="2016-09" db="EMBL/GenBank/DDBJ databases">
        <authorList>
            <person name="Varghese N."/>
            <person name="Submissions S."/>
        </authorList>
    </citation>
    <scope>NUCLEOTIDE SEQUENCE [LARGE SCALE GENOMIC DNA]</scope>
    <source>
        <strain evidence="3">TNe-862</strain>
    </source>
</reference>
<dbReference type="PANTHER" id="PTHR43031:SF17">
    <property type="entry name" value="SULFURTRANSFERASE YTWF-RELATED"/>
    <property type="match status" value="1"/>
</dbReference>
<evidence type="ECO:0000313" key="3">
    <source>
        <dbReference type="Proteomes" id="UP000198908"/>
    </source>
</evidence>
<proteinExistence type="predicted"/>
<dbReference type="RefSeq" id="WP_091996991.1">
    <property type="nucleotide sequence ID" value="NZ_FMYQ01000009.1"/>
</dbReference>
<dbReference type="SUPFAM" id="SSF52821">
    <property type="entry name" value="Rhodanese/Cell cycle control phosphatase"/>
    <property type="match status" value="1"/>
</dbReference>
<organism evidence="2 3">
    <name type="scientific">Paraburkholderia lycopersici</name>
    <dbReference type="NCBI Taxonomy" id="416944"/>
    <lineage>
        <taxon>Bacteria</taxon>
        <taxon>Pseudomonadati</taxon>
        <taxon>Pseudomonadota</taxon>
        <taxon>Betaproteobacteria</taxon>
        <taxon>Burkholderiales</taxon>
        <taxon>Burkholderiaceae</taxon>
        <taxon>Paraburkholderia</taxon>
    </lineage>
</organism>
<sequence>MQNLTAPALAEWLADTSRESPVLLDVREPWEIETAKIAGSTSIPLREIPARSEELDDEAQIVCICHHGARSAQVAMFLESRGYSKVFNLQGGIDAWSRQVDPKVPTY</sequence>
<gene>
    <name evidence="2" type="ORF">SAMN05421548_10989</name>
</gene>
<dbReference type="GO" id="GO:0016740">
    <property type="term" value="F:transferase activity"/>
    <property type="evidence" value="ECO:0007669"/>
    <property type="project" value="UniProtKB-KW"/>
</dbReference>
<dbReference type="PANTHER" id="PTHR43031">
    <property type="entry name" value="FAD-DEPENDENT OXIDOREDUCTASE"/>
    <property type="match status" value="1"/>
</dbReference>
<feature type="domain" description="Rhodanese" evidence="1">
    <location>
        <begin position="17"/>
        <end position="105"/>
    </location>
</feature>
<dbReference type="PROSITE" id="PS50206">
    <property type="entry name" value="RHODANESE_3"/>
    <property type="match status" value="1"/>
</dbReference>
<evidence type="ECO:0000313" key="2">
    <source>
        <dbReference type="EMBL" id="SDC68485.1"/>
    </source>
</evidence>
<dbReference type="AlphaFoldDB" id="A0A1G6NMR7"/>
<keyword evidence="2" id="KW-0808">Transferase</keyword>
<dbReference type="Gene3D" id="3.40.250.10">
    <property type="entry name" value="Rhodanese-like domain"/>
    <property type="match status" value="1"/>
</dbReference>
<dbReference type="InterPro" id="IPR001763">
    <property type="entry name" value="Rhodanese-like_dom"/>
</dbReference>
<dbReference type="Pfam" id="PF00581">
    <property type="entry name" value="Rhodanese"/>
    <property type="match status" value="1"/>
</dbReference>
<dbReference type="STRING" id="416944.SAMN05421548_10989"/>
<dbReference type="OrthoDB" id="9811849at2"/>
<evidence type="ECO:0000259" key="1">
    <source>
        <dbReference type="PROSITE" id="PS50206"/>
    </source>
</evidence>
<dbReference type="InterPro" id="IPR036873">
    <property type="entry name" value="Rhodanese-like_dom_sf"/>
</dbReference>
<dbReference type="SMART" id="SM00450">
    <property type="entry name" value="RHOD"/>
    <property type="match status" value="1"/>
</dbReference>
<dbReference type="EMBL" id="FMYQ01000009">
    <property type="protein sequence ID" value="SDC68485.1"/>
    <property type="molecule type" value="Genomic_DNA"/>
</dbReference>
<dbReference type="Proteomes" id="UP000198908">
    <property type="component" value="Unassembled WGS sequence"/>
</dbReference>
<keyword evidence="3" id="KW-1185">Reference proteome</keyword>
<protein>
    <submittedName>
        <fullName evidence="2">Rhodanese-related sulfurtransferase</fullName>
    </submittedName>
</protein>
<dbReference type="InterPro" id="IPR050229">
    <property type="entry name" value="GlpE_sulfurtransferase"/>
</dbReference>